<dbReference type="GeneID" id="36405289"/>
<name>A0A0N7L4Z0_PLAHL</name>
<protein>
    <submittedName>
        <fullName evidence="1">Uncharacterized protein</fullName>
    </submittedName>
</protein>
<dbReference type="SUPFAM" id="SSF52047">
    <property type="entry name" value="RNI-like"/>
    <property type="match status" value="1"/>
</dbReference>
<reference evidence="2" key="1">
    <citation type="submission" date="2014-09" db="EMBL/GenBank/DDBJ databases">
        <authorList>
            <person name="Sharma Rahul"/>
            <person name="Thines Marco"/>
        </authorList>
    </citation>
    <scope>NUCLEOTIDE SEQUENCE [LARGE SCALE GENOMIC DNA]</scope>
</reference>
<keyword evidence="2" id="KW-1185">Reference proteome</keyword>
<accession>A0A0N7L4Z0</accession>
<dbReference type="RefSeq" id="XP_024576380.1">
    <property type="nucleotide sequence ID" value="XM_024725622.1"/>
</dbReference>
<organism evidence="1 2">
    <name type="scientific">Plasmopara halstedii</name>
    <name type="common">Downy mildew of sunflower</name>
    <dbReference type="NCBI Taxonomy" id="4781"/>
    <lineage>
        <taxon>Eukaryota</taxon>
        <taxon>Sar</taxon>
        <taxon>Stramenopiles</taxon>
        <taxon>Oomycota</taxon>
        <taxon>Peronosporomycetes</taxon>
        <taxon>Peronosporales</taxon>
        <taxon>Peronosporaceae</taxon>
        <taxon>Plasmopara</taxon>
    </lineage>
</organism>
<dbReference type="InterPro" id="IPR032675">
    <property type="entry name" value="LRR_dom_sf"/>
</dbReference>
<dbReference type="EMBL" id="CCYD01000468">
    <property type="protein sequence ID" value="CEG40011.1"/>
    <property type="molecule type" value="Genomic_DNA"/>
</dbReference>
<dbReference type="STRING" id="4781.A0A0N7L4Z0"/>
<dbReference type="Gene3D" id="3.80.10.10">
    <property type="entry name" value="Ribonuclease Inhibitor"/>
    <property type="match status" value="1"/>
</dbReference>
<sequence>MEHLPMPIVLSIVAFAVRDYSKETHKYALSSLKPLALVCRSWHILVREIVARYQCSTLTLKFYSGSFSEYMTQRRRVTERGPQIKELNIRMGEAPARGLGMTFLSTWKQKDIRIDWDVIFFRLPALRRLDLSGVQLFSGQVEQILTSAAKYCKNVVTLVLATVDETLQDRVNFESIFSALYKALQIWYFEGTCRGLKRLTVPILDENNRLEAYRRHFDNIIKFCPELKYLDGYKKTLCEIYQLTCRDNWSISVDQWEEFNATCSQLREFHWIVVPFADQFFKVFGEHIKPHLKKLTFAVNMTCNWEEYSNSLEIAGETEAFLALQSFSQPPGYGRKAIAVSSALKGCPSLNDLSVELYHPVNEGAVSDDNPLELLDYEGCNIDIYDDNFCETLAKHCPWVTKFVIREVLENPDTQFTPIRTFTDKGLVALAKLKYLTSLELRTINCTGKGLFDFLDRLSDEFLGQRTLQICLGGHHSEYQLAFYHAMIEVLTQLERRSPTELEWRRHKFVLRLINSNFDSIRPDWSEQFFVKLTCVVERVQKIHPTLRLRIAIIGRQGSTFKKISEFGLYTSDAKPSLWFDWHEDEADDSPFFNRRKLLDESIPFDYPEDYYHDPYSGYEDFQDYYILIYV</sequence>
<dbReference type="AlphaFoldDB" id="A0A0N7L4Z0"/>
<evidence type="ECO:0000313" key="2">
    <source>
        <dbReference type="Proteomes" id="UP000054928"/>
    </source>
</evidence>
<dbReference type="Proteomes" id="UP000054928">
    <property type="component" value="Unassembled WGS sequence"/>
</dbReference>
<evidence type="ECO:0000313" key="1">
    <source>
        <dbReference type="EMBL" id="CEG40011.1"/>
    </source>
</evidence>
<dbReference type="OrthoDB" id="160573at2759"/>
<proteinExistence type="predicted"/>
<dbReference type="OMA" id="RTINCTG"/>